<dbReference type="InterPro" id="IPR003591">
    <property type="entry name" value="Leu-rich_rpt_typical-subtyp"/>
</dbReference>
<dbReference type="EMBL" id="PKPP01008496">
    <property type="protein sequence ID" value="PWA50548.1"/>
    <property type="molecule type" value="Genomic_DNA"/>
</dbReference>
<keyword evidence="5" id="KW-1185">Reference proteome</keyword>
<evidence type="ECO:0000256" key="1">
    <source>
        <dbReference type="ARBA" id="ARBA00022614"/>
    </source>
</evidence>
<dbReference type="OrthoDB" id="2018313at2759"/>
<name>A0A2U1LNH9_ARTAN</name>
<gene>
    <name evidence="4" type="ORF">CTI12_AA472540</name>
</gene>
<keyword evidence="2" id="KW-0677">Repeat</keyword>
<reference evidence="4 5" key="1">
    <citation type="journal article" date="2018" name="Mol. Plant">
        <title>The genome of Artemisia annua provides insight into the evolution of Asteraceae family and artemisinin biosynthesis.</title>
        <authorList>
            <person name="Shen Q."/>
            <person name="Zhang L."/>
            <person name="Liao Z."/>
            <person name="Wang S."/>
            <person name="Yan T."/>
            <person name="Shi P."/>
            <person name="Liu M."/>
            <person name="Fu X."/>
            <person name="Pan Q."/>
            <person name="Wang Y."/>
            <person name="Lv Z."/>
            <person name="Lu X."/>
            <person name="Zhang F."/>
            <person name="Jiang W."/>
            <person name="Ma Y."/>
            <person name="Chen M."/>
            <person name="Hao X."/>
            <person name="Li L."/>
            <person name="Tang Y."/>
            <person name="Lv G."/>
            <person name="Zhou Y."/>
            <person name="Sun X."/>
            <person name="Brodelius P.E."/>
            <person name="Rose J.K.C."/>
            <person name="Tang K."/>
        </authorList>
    </citation>
    <scope>NUCLEOTIDE SEQUENCE [LARGE SCALE GENOMIC DNA]</scope>
    <source>
        <strain evidence="5">cv. Huhao1</strain>
        <tissue evidence="4">Leaf</tissue>
    </source>
</reference>
<dbReference type="AlphaFoldDB" id="A0A2U1LNH9"/>
<dbReference type="Gene3D" id="3.80.10.10">
    <property type="entry name" value="Ribonuclease Inhibitor"/>
    <property type="match status" value="1"/>
</dbReference>
<evidence type="ECO:0000256" key="2">
    <source>
        <dbReference type="ARBA" id="ARBA00022737"/>
    </source>
</evidence>
<evidence type="ECO:0000313" key="4">
    <source>
        <dbReference type="EMBL" id="PWA50548.1"/>
    </source>
</evidence>
<protein>
    <recommendedName>
        <fullName evidence="3">Disease resistance R13L4/SHOC-2-like LRR domain-containing protein</fullName>
    </recommendedName>
</protein>
<dbReference type="InterPro" id="IPR055414">
    <property type="entry name" value="LRR_R13L4/SHOC2-like"/>
</dbReference>
<dbReference type="PANTHER" id="PTHR45752:SF195">
    <property type="entry name" value="LEUCINE-RICH REPEAT (LRR) FAMILY PROTEIN-RELATED"/>
    <property type="match status" value="1"/>
</dbReference>
<feature type="domain" description="Disease resistance R13L4/SHOC-2-like LRR" evidence="3">
    <location>
        <begin position="2"/>
        <end position="83"/>
    </location>
</feature>
<dbReference type="Proteomes" id="UP000245207">
    <property type="component" value="Unassembled WGS sequence"/>
</dbReference>
<evidence type="ECO:0000259" key="3">
    <source>
        <dbReference type="Pfam" id="PF23598"/>
    </source>
</evidence>
<dbReference type="InterPro" id="IPR001611">
    <property type="entry name" value="Leu-rich_rpt"/>
</dbReference>
<sequence length="372" mass="42638">MLKRLKSLEVYNCDLLEKLPEDLGKLECLEKLHVSSKMIEFLPDSICMLKRLKLLDVTDCCRLGMLPEDIGQLESLERLDLSATMIKHLPDRICSMLKHLKYLDLRDCALLEKLPEDLGRLECLENLIIRDIGLSHLPQSIFGLKGLRICADTELLQLYDFPSEIETTTYSSQWKSLAEVWNGLDDRSRVRVIERGLTKPDWIVDGPLGPAGYLKLIHMWFEGNAVESQPNELVDVYAHAAFVGINPHGSRNNNDKGKIEGSFDSRAYNNFALSMAGLMVFCLWVRSYVRRRHLLKLFDVVLQFIMPYACRSRSFAASGIEVSHELERLEIKKNGISRDKDLKFAIKSTSYPDSLHKKTFNCWILFSLPTNQ</sequence>
<dbReference type="STRING" id="35608.A0A2U1LNH9"/>
<dbReference type="Pfam" id="PF23598">
    <property type="entry name" value="LRR_14"/>
    <property type="match status" value="1"/>
</dbReference>
<dbReference type="InterPro" id="IPR032675">
    <property type="entry name" value="LRR_dom_sf"/>
</dbReference>
<dbReference type="SMART" id="SM00369">
    <property type="entry name" value="LRR_TYP"/>
    <property type="match status" value="3"/>
</dbReference>
<dbReference type="GO" id="GO:0006952">
    <property type="term" value="P:defense response"/>
    <property type="evidence" value="ECO:0007669"/>
    <property type="project" value="UniProtKB-ARBA"/>
</dbReference>
<organism evidence="4 5">
    <name type="scientific">Artemisia annua</name>
    <name type="common">Sweet wormwood</name>
    <dbReference type="NCBI Taxonomy" id="35608"/>
    <lineage>
        <taxon>Eukaryota</taxon>
        <taxon>Viridiplantae</taxon>
        <taxon>Streptophyta</taxon>
        <taxon>Embryophyta</taxon>
        <taxon>Tracheophyta</taxon>
        <taxon>Spermatophyta</taxon>
        <taxon>Magnoliopsida</taxon>
        <taxon>eudicotyledons</taxon>
        <taxon>Gunneridae</taxon>
        <taxon>Pentapetalae</taxon>
        <taxon>asterids</taxon>
        <taxon>campanulids</taxon>
        <taxon>Asterales</taxon>
        <taxon>Asteraceae</taxon>
        <taxon>Asteroideae</taxon>
        <taxon>Anthemideae</taxon>
        <taxon>Artemisiinae</taxon>
        <taxon>Artemisia</taxon>
    </lineage>
</organism>
<proteinExistence type="predicted"/>
<keyword evidence="1" id="KW-0433">Leucine-rich repeat</keyword>
<comment type="caution">
    <text evidence="4">The sequence shown here is derived from an EMBL/GenBank/DDBJ whole genome shotgun (WGS) entry which is preliminary data.</text>
</comment>
<dbReference type="PANTHER" id="PTHR45752">
    <property type="entry name" value="LEUCINE-RICH REPEAT-CONTAINING"/>
    <property type="match status" value="1"/>
</dbReference>
<evidence type="ECO:0000313" key="5">
    <source>
        <dbReference type="Proteomes" id="UP000245207"/>
    </source>
</evidence>
<accession>A0A2U1LNH9</accession>
<dbReference type="Pfam" id="PF00560">
    <property type="entry name" value="LRR_1"/>
    <property type="match status" value="1"/>
</dbReference>
<dbReference type="SUPFAM" id="SSF52047">
    <property type="entry name" value="RNI-like"/>
    <property type="match status" value="1"/>
</dbReference>
<dbReference type="InterPro" id="IPR050715">
    <property type="entry name" value="LRR-SigEffector_domain"/>
</dbReference>
<dbReference type="GO" id="GO:0051707">
    <property type="term" value="P:response to other organism"/>
    <property type="evidence" value="ECO:0007669"/>
    <property type="project" value="UniProtKB-ARBA"/>
</dbReference>